<feature type="domain" description="Fibronectin type-III" evidence="5">
    <location>
        <begin position="106"/>
        <end position="177"/>
    </location>
</feature>
<keyword evidence="4" id="KW-0732">Signal</keyword>
<dbReference type="EMBL" id="BOMG01000028">
    <property type="protein sequence ID" value="GID53454.1"/>
    <property type="molecule type" value="Genomic_DNA"/>
</dbReference>
<dbReference type="CDD" id="cd00063">
    <property type="entry name" value="FN3"/>
    <property type="match status" value="1"/>
</dbReference>
<dbReference type="InterPro" id="IPR013783">
    <property type="entry name" value="Ig-like_fold"/>
</dbReference>
<evidence type="ECO:0000313" key="6">
    <source>
        <dbReference type="EMBL" id="GID53454.1"/>
    </source>
</evidence>
<keyword evidence="2" id="KW-0119">Carbohydrate metabolism</keyword>
<feature type="compositionally biased region" description="Polar residues" evidence="3">
    <location>
        <begin position="51"/>
        <end position="72"/>
    </location>
</feature>
<dbReference type="InterPro" id="IPR036116">
    <property type="entry name" value="FN3_sf"/>
</dbReference>
<proteinExistence type="predicted"/>
<keyword evidence="7" id="KW-1185">Reference proteome</keyword>
<organism evidence="6 7">
    <name type="scientific">Actinoplanes couchii</name>
    <dbReference type="NCBI Taxonomy" id="403638"/>
    <lineage>
        <taxon>Bacteria</taxon>
        <taxon>Bacillati</taxon>
        <taxon>Actinomycetota</taxon>
        <taxon>Actinomycetes</taxon>
        <taxon>Micromonosporales</taxon>
        <taxon>Micromonosporaceae</taxon>
        <taxon>Actinoplanes</taxon>
    </lineage>
</organism>
<dbReference type="Gene3D" id="2.60.40.10">
    <property type="entry name" value="Immunoglobulins"/>
    <property type="match status" value="1"/>
</dbReference>
<dbReference type="InterPro" id="IPR003961">
    <property type="entry name" value="FN3_dom"/>
</dbReference>
<feature type="chain" id="PRO_5047282225" description="Fibronectin type-III domain-containing protein" evidence="4">
    <location>
        <begin position="27"/>
        <end position="202"/>
    </location>
</feature>
<dbReference type="SUPFAM" id="SSF49265">
    <property type="entry name" value="Fibronectin type III"/>
    <property type="match status" value="1"/>
</dbReference>
<evidence type="ECO:0000256" key="1">
    <source>
        <dbReference type="ARBA" id="ARBA00023295"/>
    </source>
</evidence>
<evidence type="ECO:0000256" key="3">
    <source>
        <dbReference type="SAM" id="MobiDB-lite"/>
    </source>
</evidence>
<evidence type="ECO:0000259" key="5">
    <source>
        <dbReference type="Pfam" id="PF00041"/>
    </source>
</evidence>
<protein>
    <recommendedName>
        <fullName evidence="5">Fibronectin type-III domain-containing protein</fullName>
    </recommendedName>
</protein>
<evidence type="ECO:0000256" key="2">
    <source>
        <dbReference type="ARBA" id="ARBA00023326"/>
    </source>
</evidence>
<name>A0ABQ3X4M6_9ACTN</name>
<keyword evidence="1" id="KW-0378">Hydrolase</keyword>
<dbReference type="Pfam" id="PF00041">
    <property type="entry name" value="fn3"/>
    <property type="match status" value="1"/>
</dbReference>
<evidence type="ECO:0000256" key="4">
    <source>
        <dbReference type="SAM" id="SignalP"/>
    </source>
</evidence>
<comment type="caution">
    <text evidence="6">The sequence shown here is derived from an EMBL/GenBank/DDBJ whole genome shotgun (WGS) entry which is preliminary data.</text>
</comment>
<reference evidence="6 7" key="1">
    <citation type="submission" date="2021-01" db="EMBL/GenBank/DDBJ databases">
        <title>Whole genome shotgun sequence of Actinoplanes couchii NBRC 106145.</title>
        <authorList>
            <person name="Komaki H."/>
            <person name="Tamura T."/>
        </authorList>
    </citation>
    <scope>NUCLEOTIDE SEQUENCE [LARGE SCALE GENOMIC DNA]</scope>
    <source>
        <strain evidence="6 7">NBRC 106145</strain>
    </source>
</reference>
<sequence>MLGNRRSVVLALAVLLLTGCSSSSSRDEKGDAGSADSTGNPGRNWILFDQGTVSASPSATYGSLAPTPSATLPTLGGSSSPQPTPTPTCTPNGHIPMVNGLGVVPSKNSAVVTWFNQGGSDIVDYRITAQSQILVTGAQKELGWTKNAPKKCGYVSATISGLDPGTPYIFTVDMVRTKDALGLDGHQSTTIGRSRPVTTLTK</sequence>
<accession>A0ABQ3X4M6</accession>
<dbReference type="Proteomes" id="UP000612282">
    <property type="component" value="Unassembled WGS sequence"/>
</dbReference>
<gene>
    <name evidence="6" type="ORF">Aco03nite_018580</name>
</gene>
<feature type="signal peptide" evidence="4">
    <location>
        <begin position="1"/>
        <end position="26"/>
    </location>
</feature>
<keyword evidence="2" id="KW-0624">Polysaccharide degradation</keyword>
<keyword evidence="1" id="KW-0326">Glycosidase</keyword>
<dbReference type="RefSeq" id="WP_203794360.1">
    <property type="nucleotide sequence ID" value="NZ_BAAAQE010000016.1"/>
</dbReference>
<dbReference type="PROSITE" id="PS51257">
    <property type="entry name" value="PROKAR_LIPOPROTEIN"/>
    <property type="match status" value="1"/>
</dbReference>
<evidence type="ECO:0000313" key="7">
    <source>
        <dbReference type="Proteomes" id="UP000612282"/>
    </source>
</evidence>
<feature type="region of interest" description="Disordered" evidence="3">
    <location>
        <begin position="21"/>
        <end position="92"/>
    </location>
</feature>